<dbReference type="EC" id="2.5.1.18" evidence="1"/>
<evidence type="ECO:0000256" key="1">
    <source>
        <dbReference type="ARBA" id="ARBA00012452"/>
    </source>
</evidence>
<evidence type="ECO:0000313" key="8">
    <source>
        <dbReference type="Proteomes" id="UP001227230"/>
    </source>
</evidence>
<dbReference type="SFLD" id="SFLDG01152">
    <property type="entry name" value="Main.3:_Omega-_and_Tau-like"/>
    <property type="match status" value="1"/>
</dbReference>
<dbReference type="Pfam" id="PF02798">
    <property type="entry name" value="GST_N"/>
    <property type="match status" value="1"/>
</dbReference>
<reference evidence="7 8" key="1">
    <citation type="journal article" date="2023" name="Hortic Res">
        <title>The complete reference genome for grapevine (Vitis vinifera L.) genetics and breeding.</title>
        <authorList>
            <person name="Shi X."/>
            <person name="Cao S."/>
            <person name="Wang X."/>
            <person name="Huang S."/>
            <person name="Wang Y."/>
            <person name="Liu Z."/>
            <person name="Liu W."/>
            <person name="Leng X."/>
            <person name="Peng Y."/>
            <person name="Wang N."/>
            <person name="Wang Y."/>
            <person name="Ma Z."/>
            <person name="Xu X."/>
            <person name="Zhang F."/>
            <person name="Xue H."/>
            <person name="Zhong H."/>
            <person name="Wang Y."/>
            <person name="Zhang K."/>
            <person name="Velt A."/>
            <person name="Avia K."/>
            <person name="Holtgrawe D."/>
            <person name="Grimplet J."/>
            <person name="Matus J.T."/>
            <person name="Ware D."/>
            <person name="Wu X."/>
            <person name="Wang H."/>
            <person name="Liu C."/>
            <person name="Fang Y."/>
            <person name="Rustenholz C."/>
            <person name="Cheng Z."/>
            <person name="Xiao H."/>
            <person name="Zhou Y."/>
        </authorList>
    </citation>
    <scope>NUCLEOTIDE SEQUENCE [LARGE SCALE GENOMIC DNA]</scope>
    <source>
        <strain evidence="8">cv. Pinot noir / PN40024</strain>
        <tissue evidence="7">Leaf</tissue>
    </source>
</reference>
<dbReference type="CDD" id="cd03058">
    <property type="entry name" value="GST_N_Tau"/>
    <property type="match status" value="1"/>
</dbReference>
<proteinExistence type="inferred from homology"/>
<dbReference type="InterPro" id="IPR045073">
    <property type="entry name" value="Omega/Tau-like"/>
</dbReference>
<dbReference type="Pfam" id="PF00043">
    <property type="entry name" value="GST_C"/>
    <property type="match status" value="1"/>
</dbReference>
<dbReference type="InterPro" id="IPR004046">
    <property type="entry name" value="GST_C"/>
</dbReference>
<evidence type="ECO:0000256" key="2">
    <source>
        <dbReference type="ARBA" id="ARBA00022679"/>
    </source>
</evidence>
<organism evidence="7 8">
    <name type="scientific">Vitis vinifera</name>
    <name type="common">Grape</name>
    <dbReference type="NCBI Taxonomy" id="29760"/>
    <lineage>
        <taxon>Eukaryota</taxon>
        <taxon>Viridiplantae</taxon>
        <taxon>Streptophyta</taxon>
        <taxon>Embryophyta</taxon>
        <taxon>Tracheophyta</taxon>
        <taxon>Spermatophyta</taxon>
        <taxon>Magnoliopsida</taxon>
        <taxon>eudicotyledons</taxon>
        <taxon>Gunneridae</taxon>
        <taxon>Pentapetalae</taxon>
        <taxon>rosids</taxon>
        <taxon>Vitales</taxon>
        <taxon>Vitaceae</taxon>
        <taxon>Viteae</taxon>
        <taxon>Vitis</taxon>
    </lineage>
</organism>
<evidence type="ECO:0000313" key="7">
    <source>
        <dbReference type="EMBL" id="WJZ85595.1"/>
    </source>
</evidence>
<keyword evidence="8" id="KW-1185">Reference proteome</keyword>
<evidence type="ECO:0000256" key="4">
    <source>
        <dbReference type="RuleBase" id="RU003494"/>
    </source>
</evidence>
<feature type="domain" description="GST C-terminal" evidence="6">
    <location>
        <begin position="89"/>
        <end position="224"/>
    </location>
</feature>
<dbReference type="InterPro" id="IPR040079">
    <property type="entry name" value="Glutathione_S-Trfase"/>
</dbReference>
<dbReference type="PANTHER" id="PTHR11260:SF547">
    <property type="entry name" value="GLUTATHIONE S-TRANSFERASE"/>
    <property type="match status" value="1"/>
</dbReference>
<dbReference type="CDD" id="cd03185">
    <property type="entry name" value="GST_C_Tau"/>
    <property type="match status" value="1"/>
</dbReference>
<dbReference type="InterPro" id="IPR036249">
    <property type="entry name" value="Thioredoxin-like_sf"/>
</dbReference>
<dbReference type="PROSITE" id="PS50404">
    <property type="entry name" value="GST_NTER"/>
    <property type="match status" value="1"/>
</dbReference>
<evidence type="ECO:0000259" key="6">
    <source>
        <dbReference type="PROSITE" id="PS50405"/>
    </source>
</evidence>
<evidence type="ECO:0000259" key="5">
    <source>
        <dbReference type="PROSITE" id="PS50404"/>
    </source>
</evidence>
<sequence>MSKEEVVLLDFWASPFCGRVKIALAEKGVEYENREEDVLGSKSELLLNSNPIHKKVPVLLHNGKPVCESTVIVNYIDEAWPSPPLLPTCPYERARARFWGDFIDKKVLFSLIFEGGAKIWGSKGEALEVGKKDFIEILKQLEGTLGEKDFFCGDNFGFVDILLIPLTTWFYAYEKFGGFKVEDECPKFSVWVKRCMQRESVAKALPEPEKVYEAVVMLRKMNGIE</sequence>
<accession>A0ABY9BTL1</accession>
<feature type="domain" description="GST N-terminal" evidence="5">
    <location>
        <begin position="4"/>
        <end position="84"/>
    </location>
</feature>
<dbReference type="SUPFAM" id="SSF47616">
    <property type="entry name" value="GST C-terminal domain-like"/>
    <property type="match status" value="1"/>
</dbReference>
<dbReference type="SUPFAM" id="SSF52833">
    <property type="entry name" value="Thioredoxin-like"/>
    <property type="match status" value="1"/>
</dbReference>
<dbReference type="InterPro" id="IPR004045">
    <property type="entry name" value="Glutathione_S-Trfase_N"/>
</dbReference>
<dbReference type="InterPro" id="IPR010987">
    <property type="entry name" value="Glutathione-S-Trfase_C-like"/>
</dbReference>
<dbReference type="InterPro" id="IPR036282">
    <property type="entry name" value="Glutathione-S-Trfase_C_sf"/>
</dbReference>
<evidence type="ECO:0000256" key="3">
    <source>
        <dbReference type="ARBA" id="ARBA00047960"/>
    </source>
</evidence>
<gene>
    <name evidence="7" type="ORF">VitviT2T_005121</name>
</gene>
<dbReference type="EMBL" id="CP126651">
    <property type="protein sequence ID" value="WJZ85595.1"/>
    <property type="molecule type" value="Genomic_DNA"/>
</dbReference>
<dbReference type="Proteomes" id="UP001227230">
    <property type="component" value="Chromosome 4"/>
</dbReference>
<name>A0ABY9BTL1_VITVI</name>
<dbReference type="Gene3D" id="3.40.30.10">
    <property type="entry name" value="Glutaredoxin"/>
    <property type="match status" value="1"/>
</dbReference>
<comment type="similarity">
    <text evidence="4">Belongs to the GST superfamily.</text>
</comment>
<dbReference type="Gene3D" id="1.20.1050.10">
    <property type="match status" value="1"/>
</dbReference>
<dbReference type="SFLD" id="SFLDS00019">
    <property type="entry name" value="Glutathione_Transferase_(cytos"/>
    <property type="match status" value="1"/>
</dbReference>
<dbReference type="PANTHER" id="PTHR11260">
    <property type="entry name" value="GLUTATHIONE S-TRANSFERASE, GST, SUPERFAMILY, GST DOMAIN CONTAINING"/>
    <property type="match status" value="1"/>
</dbReference>
<keyword evidence="2" id="KW-0808">Transferase</keyword>
<dbReference type="SFLD" id="SFLDG00358">
    <property type="entry name" value="Main_(cytGST)"/>
    <property type="match status" value="1"/>
</dbReference>
<dbReference type="PROSITE" id="PS50405">
    <property type="entry name" value="GST_CTER"/>
    <property type="match status" value="1"/>
</dbReference>
<comment type="catalytic activity">
    <reaction evidence="3">
        <text>RX + glutathione = an S-substituted glutathione + a halide anion + H(+)</text>
        <dbReference type="Rhea" id="RHEA:16437"/>
        <dbReference type="ChEBI" id="CHEBI:15378"/>
        <dbReference type="ChEBI" id="CHEBI:16042"/>
        <dbReference type="ChEBI" id="CHEBI:17792"/>
        <dbReference type="ChEBI" id="CHEBI:57925"/>
        <dbReference type="ChEBI" id="CHEBI:90779"/>
        <dbReference type="EC" id="2.5.1.18"/>
    </reaction>
</comment>
<protein>
    <recommendedName>
        <fullName evidence="1">glutathione transferase</fullName>
        <ecNumber evidence="1">2.5.1.18</ecNumber>
    </recommendedName>
</protein>
<dbReference type="InterPro" id="IPR045074">
    <property type="entry name" value="GST_C_Tau"/>
</dbReference>